<comment type="cofactor">
    <cofactor evidence="2">
        <name>Cu(2+)</name>
        <dbReference type="ChEBI" id="CHEBI:29036"/>
    </cofactor>
</comment>
<keyword evidence="13" id="KW-0560">Oxidoreductase</keyword>
<dbReference type="GO" id="GO:0015035">
    <property type="term" value="F:protein-disulfide reductase activity"/>
    <property type="evidence" value="ECO:0007669"/>
    <property type="project" value="InterPro"/>
</dbReference>
<evidence type="ECO:0000256" key="8">
    <source>
        <dbReference type="ARBA" id="ARBA00022792"/>
    </source>
</evidence>
<keyword evidence="7" id="KW-0812">Transmembrane</keyword>
<feature type="compositionally biased region" description="Basic and acidic residues" evidence="21">
    <location>
        <begin position="257"/>
        <end position="269"/>
    </location>
</feature>
<dbReference type="PANTHER" id="PTHR21622:SF0">
    <property type="entry name" value="COILED-COIL-HELIX-COILED-COIL-HELIX DOMAIN CONTAINING 4"/>
    <property type="match status" value="1"/>
</dbReference>
<dbReference type="GeneID" id="36606286"/>
<dbReference type="GO" id="GO:0005758">
    <property type="term" value="C:mitochondrial intermembrane space"/>
    <property type="evidence" value="ECO:0007669"/>
    <property type="project" value="TreeGrafter"/>
</dbReference>
<dbReference type="EMBL" id="KZ680210">
    <property type="protein sequence ID" value="PTB68162.1"/>
    <property type="molecule type" value="Genomic_DNA"/>
</dbReference>
<evidence type="ECO:0000256" key="15">
    <source>
        <dbReference type="ARBA" id="ARBA00023128"/>
    </source>
</evidence>
<dbReference type="GO" id="GO:0005743">
    <property type="term" value="C:mitochondrial inner membrane"/>
    <property type="evidence" value="ECO:0007669"/>
    <property type="project" value="UniProtKB-SubCell"/>
</dbReference>
<dbReference type="GO" id="GO:0045041">
    <property type="term" value="P:protein import into mitochondrial intermembrane space"/>
    <property type="evidence" value="ECO:0007669"/>
    <property type="project" value="InterPro"/>
</dbReference>
<evidence type="ECO:0000256" key="21">
    <source>
        <dbReference type="SAM" id="MobiDB-lite"/>
    </source>
</evidence>
<feature type="compositionally biased region" description="Basic and acidic residues" evidence="21">
    <location>
        <begin position="111"/>
        <end position="130"/>
    </location>
</feature>
<dbReference type="PANTHER" id="PTHR21622">
    <property type="entry name" value="COILED-COIL-HELIX-COILED-COIL-HELIX DOMAIN CONTAINING 4"/>
    <property type="match status" value="1"/>
</dbReference>
<evidence type="ECO:0000256" key="4">
    <source>
        <dbReference type="ARBA" id="ARBA00011245"/>
    </source>
</evidence>
<gene>
    <name evidence="22" type="ORF">BBK36DRAFT_50014</name>
</gene>
<comment type="subcellular location">
    <subcellularLocation>
        <location evidence="3">Mitochondrion inner membrane</location>
        <topology evidence="3">Single-pass type II membrane protein</topology>
        <orientation evidence="3">Intermembrane side</orientation>
    </subcellularLocation>
</comment>
<keyword evidence="15" id="KW-0496">Mitochondrion</keyword>
<comment type="function">
    <text evidence="19">Required for the import and folding of small cysteine-containing proteins (small Tim) in the mitochondrial intermembrane space (IMS). Forms a redox cycle with ERV1 that involves a disulfide relay system. Precursor proteins to be imported into the IMS are translocated in their reduced form into the mitochondria. The oxidized form of MIA40 forms a transient intermolecular disulfide bridge with the reduced precursor protein, resulting in oxidation of the precursor protein that now contains an intramolecular disulfide bond and is able to undergo folding in the IMS.</text>
</comment>
<evidence type="ECO:0000256" key="1">
    <source>
        <dbReference type="ARBA" id="ARBA00001947"/>
    </source>
</evidence>
<evidence type="ECO:0000256" key="14">
    <source>
        <dbReference type="ARBA" id="ARBA00023010"/>
    </source>
</evidence>
<evidence type="ECO:0000256" key="13">
    <source>
        <dbReference type="ARBA" id="ARBA00023002"/>
    </source>
</evidence>
<evidence type="ECO:0000256" key="3">
    <source>
        <dbReference type="ARBA" id="ARBA00004164"/>
    </source>
</evidence>
<evidence type="ECO:0000256" key="19">
    <source>
        <dbReference type="ARBA" id="ARBA00024980"/>
    </source>
</evidence>
<evidence type="ECO:0000256" key="5">
    <source>
        <dbReference type="ARBA" id="ARBA00013714"/>
    </source>
</evidence>
<dbReference type="InterPro" id="IPR039289">
    <property type="entry name" value="CHCHD4"/>
</dbReference>
<evidence type="ECO:0000256" key="17">
    <source>
        <dbReference type="ARBA" id="ARBA00023157"/>
    </source>
</evidence>
<evidence type="ECO:0000256" key="9">
    <source>
        <dbReference type="ARBA" id="ARBA00022927"/>
    </source>
</evidence>
<evidence type="ECO:0000256" key="2">
    <source>
        <dbReference type="ARBA" id="ARBA00001973"/>
    </source>
</evidence>
<evidence type="ECO:0000256" key="12">
    <source>
        <dbReference type="ARBA" id="ARBA00022989"/>
    </source>
</evidence>
<protein>
    <recommendedName>
        <fullName evidence="5">Mitochondrial intermembrane space import and assembly protein 40</fullName>
    </recommendedName>
    <alternativeName>
        <fullName evidence="20">Mitochondrial import inner membrane translocase TIM40</fullName>
    </alternativeName>
</protein>
<reference evidence="23" key="1">
    <citation type="submission" date="2016-07" db="EMBL/GenBank/DDBJ databases">
        <title>Multiple horizontal gene transfer events from other fungi enriched the ability of initially mycotrophic Trichoderma (Ascomycota) to feed on dead plant biomass.</title>
        <authorList>
            <consortium name="DOE Joint Genome Institute"/>
            <person name="Atanasova L."/>
            <person name="Chenthamara K."/>
            <person name="Zhang J."/>
            <person name="Grujic M."/>
            <person name="Henrissat B."/>
            <person name="Kuo A."/>
            <person name="Aerts A."/>
            <person name="Salamov A."/>
            <person name="Lipzen A."/>
            <person name="Labutti K."/>
            <person name="Barry K."/>
            <person name="Miao Y."/>
            <person name="Rahimi M.J."/>
            <person name="Shen Q."/>
            <person name="Grigoriev I.V."/>
            <person name="Kubicek C.P."/>
            <person name="Druzhinina I.S."/>
        </authorList>
    </citation>
    <scope>NUCLEOTIDE SEQUENCE [LARGE SCALE GENOMIC DNA]</scope>
    <source>
        <strain evidence="23">TUCIM 6016</strain>
    </source>
</reference>
<dbReference type="Proteomes" id="UP000241546">
    <property type="component" value="Unassembled WGS sequence"/>
</dbReference>
<comment type="subunit">
    <text evidence="4">Monomer.</text>
</comment>
<keyword evidence="18" id="KW-0676">Redox-active center</keyword>
<keyword evidence="11" id="KW-0735">Signal-anchor</keyword>
<dbReference type="RefSeq" id="XP_024751482.1">
    <property type="nucleotide sequence ID" value="XM_024898168.1"/>
</dbReference>
<feature type="region of interest" description="Disordered" evidence="21">
    <location>
        <begin position="227"/>
        <end position="287"/>
    </location>
</feature>
<keyword evidence="16" id="KW-0472">Membrane</keyword>
<feature type="compositionally biased region" description="Low complexity" evidence="21">
    <location>
        <begin position="233"/>
        <end position="254"/>
    </location>
</feature>
<evidence type="ECO:0000256" key="7">
    <source>
        <dbReference type="ARBA" id="ARBA00022692"/>
    </source>
</evidence>
<comment type="cofactor">
    <cofactor evidence="1">
        <name>Zn(2+)</name>
        <dbReference type="ChEBI" id="CHEBI:29105"/>
    </cofactor>
</comment>
<keyword evidence="8" id="KW-0999">Mitochondrion inner membrane</keyword>
<proteinExistence type="predicted"/>
<organism evidence="22 23">
    <name type="scientific">Trichoderma citrinoviride</name>
    <dbReference type="NCBI Taxonomy" id="58853"/>
    <lineage>
        <taxon>Eukaryota</taxon>
        <taxon>Fungi</taxon>
        <taxon>Dikarya</taxon>
        <taxon>Ascomycota</taxon>
        <taxon>Pezizomycotina</taxon>
        <taxon>Sordariomycetes</taxon>
        <taxon>Hypocreomycetidae</taxon>
        <taxon>Hypocreales</taxon>
        <taxon>Hypocreaceae</taxon>
        <taxon>Trichoderma</taxon>
    </lineage>
</organism>
<keyword evidence="9" id="KW-0653">Protein transport</keyword>
<feature type="region of interest" description="Disordered" evidence="21">
    <location>
        <begin position="93"/>
        <end position="160"/>
    </location>
</feature>
<dbReference type="OrthoDB" id="7481291at2759"/>
<dbReference type="AlphaFoldDB" id="A0A2T4BFS3"/>
<keyword evidence="10" id="KW-0809">Transit peptide</keyword>
<evidence type="ECO:0000256" key="20">
    <source>
        <dbReference type="ARBA" id="ARBA00033150"/>
    </source>
</evidence>
<evidence type="ECO:0000256" key="10">
    <source>
        <dbReference type="ARBA" id="ARBA00022946"/>
    </source>
</evidence>
<keyword evidence="17" id="KW-1015">Disulfide bond</keyword>
<sequence length="303" mass="32258">MYRAALRTASRPAVGLRTSLAQAAPRRFASTAPADRPRSWKSSAFRWGLAIAGVYYYNTSHVFADEAEAHALPVAAPYADNELPTVDALIEQKRKQASPPHPVEPASTKPEAPKPEASKTEATPTDDKSEAPAQSAAGFGGSADALEEEASQEGAFNPETGEINWDCPCLGGMAHGPCGEEFKTAFSCFVYSTEEPKGMDCIEKFQGMQECFRKYPEIYGAELEDADAEADAPTEGQEAAASAASTAAVGTAPEPFAEDRQELREEIVKGSHSNGAETDNLPGVKLVGSVTGEVVEVQKKEQK</sequence>
<evidence type="ECO:0000313" key="22">
    <source>
        <dbReference type="EMBL" id="PTB68162.1"/>
    </source>
</evidence>
<accession>A0A2T4BFS3</accession>
<keyword evidence="23" id="KW-1185">Reference proteome</keyword>
<evidence type="ECO:0000256" key="18">
    <source>
        <dbReference type="ARBA" id="ARBA00023284"/>
    </source>
</evidence>
<name>A0A2T4BFS3_9HYPO</name>
<dbReference type="FunFam" id="1.10.287.2900:FF:000002">
    <property type="entry name" value="Mitochondrial intermembrane space import and assembly protein"/>
    <property type="match status" value="1"/>
</dbReference>
<keyword evidence="6" id="KW-0813">Transport</keyword>
<evidence type="ECO:0000256" key="11">
    <source>
        <dbReference type="ARBA" id="ARBA00022968"/>
    </source>
</evidence>
<evidence type="ECO:0000256" key="6">
    <source>
        <dbReference type="ARBA" id="ARBA00022448"/>
    </source>
</evidence>
<dbReference type="PROSITE" id="PS51808">
    <property type="entry name" value="CHCH"/>
    <property type="match status" value="1"/>
</dbReference>
<evidence type="ECO:0000313" key="23">
    <source>
        <dbReference type="Proteomes" id="UP000241546"/>
    </source>
</evidence>
<dbReference type="Gene3D" id="1.10.287.2900">
    <property type="match status" value="1"/>
</dbReference>
<keyword evidence="14" id="KW-0811">Translocation</keyword>
<evidence type="ECO:0000256" key="16">
    <source>
        <dbReference type="ARBA" id="ARBA00023136"/>
    </source>
</evidence>
<keyword evidence="12" id="KW-1133">Transmembrane helix</keyword>